<name>A0ABU0HKC1_9HYPH</name>
<reference evidence="1 2" key="1">
    <citation type="submission" date="2023-07" db="EMBL/GenBank/DDBJ databases">
        <title>Genomic Encyclopedia of Type Strains, Phase IV (KMG-IV): sequencing the most valuable type-strain genomes for metagenomic binning, comparative biology and taxonomic classification.</title>
        <authorList>
            <person name="Goeker M."/>
        </authorList>
    </citation>
    <scope>NUCLEOTIDE SEQUENCE [LARGE SCALE GENOMIC DNA]</scope>
    <source>
        <strain evidence="1 2">DSM 19562</strain>
    </source>
</reference>
<evidence type="ECO:0000313" key="2">
    <source>
        <dbReference type="Proteomes" id="UP001236369"/>
    </source>
</evidence>
<organism evidence="1 2">
    <name type="scientific">Methylobacterium persicinum</name>
    <dbReference type="NCBI Taxonomy" id="374426"/>
    <lineage>
        <taxon>Bacteria</taxon>
        <taxon>Pseudomonadati</taxon>
        <taxon>Pseudomonadota</taxon>
        <taxon>Alphaproteobacteria</taxon>
        <taxon>Hyphomicrobiales</taxon>
        <taxon>Methylobacteriaceae</taxon>
        <taxon>Methylobacterium</taxon>
    </lineage>
</organism>
<proteinExistence type="predicted"/>
<comment type="caution">
    <text evidence="1">The sequence shown here is derived from an EMBL/GenBank/DDBJ whole genome shotgun (WGS) entry which is preliminary data.</text>
</comment>
<dbReference type="Proteomes" id="UP001236369">
    <property type="component" value="Unassembled WGS sequence"/>
</dbReference>
<keyword evidence="2" id="KW-1185">Reference proteome</keyword>
<dbReference type="EMBL" id="JAUSVV010000004">
    <property type="protein sequence ID" value="MDQ0442763.1"/>
    <property type="molecule type" value="Genomic_DNA"/>
</dbReference>
<gene>
    <name evidence="1" type="ORF">QO016_002260</name>
</gene>
<evidence type="ECO:0000313" key="1">
    <source>
        <dbReference type="EMBL" id="MDQ0442763.1"/>
    </source>
</evidence>
<protein>
    <submittedName>
        <fullName evidence="1">Uncharacterized protein</fullName>
    </submittedName>
</protein>
<accession>A0ABU0HKC1</accession>
<sequence length="102" mass="11413">MPRGDDALRLHVEGPRACQEHRLVACDVIEHACEEDRVLGTGTDRIQIKASRGEKGKKSVFIPHDPQQNIEGEAFRGVIRLMRFAIRQHVTLKTDAMGLMGP</sequence>